<sequence length="148" mass="14633">MLGAGLALTSLGGCGLFSHDPDPPTPVDALQPVLDEALALAIAYDRAILSLPAVADRLSPLAADHRAHAAELVTLIGRTSPTSAAASGPALTTPSAGASADEVIAGFRTAEQSALKTAVAACKATTAVRAGSVGSIAACRATHVEALR</sequence>
<keyword evidence="2" id="KW-1185">Reference proteome</keyword>
<evidence type="ECO:0000313" key="2">
    <source>
        <dbReference type="Proteomes" id="UP000677082"/>
    </source>
</evidence>
<dbReference type="Proteomes" id="UP000677082">
    <property type="component" value="Unassembled WGS sequence"/>
</dbReference>
<dbReference type="EMBL" id="BOQN01000015">
    <property type="protein sequence ID" value="GIM89479.1"/>
    <property type="molecule type" value="Genomic_DNA"/>
</dbReference>
<accession>A0A919W0P7</accession>
<dbReference type="AlphaFoldDB" id="A0A919W0P7"/>
<organism evidence="1 2">
    <name type="scientific">Paractinoplanes toevensis</name>
    <dbReference type="NCBI Taxonomy" id="571911"/>
    <lineage>
        <taxon>Bacteria</taxon>
        <taxon>Bacillati</taxon>
        <taxon>Actinomycetota</taxon>
        <taxon>Actinomycetes</taxon>
        <taxon>Micromonosporales</taxon>
        <taxon>Micromonosporaceae</taxon>
        <taxon>Paractinoplanes</taxon>
    </lineage>
</organism>
<evidence type="ECO:0000313" key="1">
    <source>
        <dbReference type="EMBL" id="GIM89479.1"/>
    </source>
</evidence>
<proteinExistence type="predicted"/>
<gene>
    <name evidence="1" type="ORF">Ato02nite_012720</name>
</gene>
<name>A0A919W0P7_9ACTN</name>
<reference evidence="1 2" key="1">
    <citation type="submission" date="2021-03" db="EMBL/GenBank/DDBJ databases">
        <title>Whole genome shotgun sequence of Actinoplanes toevensis NBRC 105298.</title>
        <authorList>
            <person name="Komaki H."/>
            <person name="Tamura T."/>
        </authorList>
    </citation>
    <scope>NUCLEOTIDE SEQUENCE [LARGE SCALE GENOMIC DNA]</scope>
    <source>
        <strain evidence="1 2">NBRC 105298</strain>
    </source>
</reference>
<comment type="caution">
    <text evidence="1">The sequence shown here is derived from an EMBL/GenBank/DDBJ whole genome shotgun (WGS) entry which is preliminary data.</text>
</comment>
<protein>
    <submittedName>
        <fullName evidence="1">Uncharacterized protein</fullName>
    </submittedName>
</protein>